<accession>A0A561QH38</accession>
<dbReference type="InterPro" id="IPR038293">
    <property type="entry name" value="ATPase_inh_sub_z_sf"/>
</dbReference>
<evidence type="ECO:0000313" key="2">
    <source>
        <dbReference type="Proteomes" id="UP000320653"/>
    </source>
</evidence>
<dbReference type="AlphaFoldDB" id="A0A561QH38"/>
<dbReference type="RefSeq" id="WP_145640890.1">
    <property type="nucleotide sequence ID" value="NZ_VIWP01000007.1"/>
</dbReference>
<dbReference type="Gene3D" id="1.10.790.20">
    <property type="entry name" value="Domain of unknown function DUF1476"/>
    <property type="match status" value="1"/>
</dbReference>
<keyword evidence="2" id="KW-1185">Reference proteome</keyword>
<name>A0A561QH38_9HYPH</name>
<reference evidence="1 2" key="1">
    <citation type="submission" date="2019-06" db="EMBL/GenBank/DDBJ databases">
        <title>Sorghum-associated microbial communities from plants grown in Nebraska, USA.</title>
        <authorList>
            <person name="Schachtman D."/>
        </authorList>
    </citation>
    <scope>NUCLEOTIDE SEQUENCE [LARGE SCALE GENOMIC DNA]</scope>
    <source>
        <strain evidence="1 2">1225</strain>
    </source>
</reference>
<evidence type="ECO:0008006" key="3">
    <source>
        <dbReference type="Google" id="ProtNLM"/>
    </source>
</evidence>
<dbReference type="PIRSF" id="PIRSF031780">
    <property type="entry name" value="UCP031780"/>
    <property type="match status" value="1"/>
</dbReference>
<organism evidence="1 2">
    <name type="scientific">Neorhizobium alkalisoli</name>
    <dbReference type="NCBI Taxonomy" id="528178"/>
    <lineage>
        <taxon>Bacteria</taxon>
        <taxon>Pseudomonadati</taxon>
        <taxon>Pseudomonadota</taxon>
        <taxon>Alphaproteobacteria</taxon>
        <taxon>Hyphomicrobiales</taxon>
        <taxon>Rhizobiaceae</taxon>
        <taxon>Rhizobium/Agrobacterium group</taxon>
        <taxon>Neorhizobium</taxon>
    </lineage>
</organism>
<evidence type="ECO:0000313" key="1">
    <source>
        <dbReference type="EMBL" id="TWF49680.1"/>
    </source>
</evidence>
<sequence>MASTLRNRATALEDRFAYDQTYSFRAEARRNKLIGLWAASRLGLDDAEGFAVQMVRSSLENKSGSDVATQLRHEFDTAGVALSNDELQSKMHDLLRQALRDLEQA</sequence>
<comment type="caution">
    <text evidence="1">The sequence shown here is derived from an EMBL/GenBank/DDBJ whole genome shotgun (WGS) entry which is preliminary data.</text>
</comment>
<dbReference type="EMBL" id="VIWP01000007">
    <property type="protein sequence ID" value="TWF49680.1"/>
    <property type="molecule type" value="Genomic_DNA"/>
</dbReference>
<dbReference type="Pfam" id="PF07345">
    <property type="entry name" value="ATPaseInh_sub_z"/>
    <property type="match status" value="1"/>
</dbReference>
<gene>
    <name evidence="1" type="ORF">FHW37_10746</name>
</gene>
<proteinExistence type="predicted"/>
<dbReference type="OrthoDB" id="9810387at2"/>
<dbReference type="InterPro" id="IPR009945">
    <property type="entry name" value="ATPase_inh_sub_z"/>
</dbReference>
<dbReference type="Proteomes" id="UP000320653">
    <property type="component" value="Unassembled WGS sequence"/>
</dbReference>
<protein>
    <recommendedName>
        <fullName evidence="3">DUF1476 domain-containing protein</fullName>
    </recommendedName>
</protein>